<dbReference type="InterPro" id="IPR010482">
    <property type="entry name" value="TECPR1-like_DysF"/>
</dbReference>
<dbReference type="GO" id="GO:0007031">
    <property type="term" value="P:peroxisome organization"/>
    <property type="evidence" value="ECO:0007669"/>
    <property type="project" value="UniProtKB-ARBA"/>
</dbReference>
<dbReference type="Pfam" id="PF06398">
    <property type="entry name" value="Pex24p"/>
    <property type="match status" value="1"/>
</dbReference>
<feature type="compositionally biased region" description="Low complexity" evidence="5">
    <location>
        <begin position="435"/>
        <end position="447"/>
    </location>
</feature>
<organism evidence="8 9">
    <name type="scientific">Hypsizygus marmoreus</name>
    <name type="common">White beech mushroom</name>
    <name type="synonym">Agaricus marmoreus</name>
    <dbReference type="NCBI Taxonomy" id="39966"/>
    <lineage>
        <taxon>Eukaryota</taxon>
        <taxon>Fungi</taxon>
        <taxon>Dikarya</taxon>
        <taxon>Basidiomycota</taxon>
        <taxon>Agaricomycotina</taxon>
        <taxon>Agaricomycetes</taxon>
        <taxon>Agaricomycetidae</taxon>
        <taxon>Agaricales</taxon>
        <taxon>Tricholomatineae</taxon>
        <taxon>Lyophyllaceae</taxon>
        <taxon>Hypsizygus</taxon>
    </lineage>
</organism>
<evidence type="ECO:0000256" key="4">
    <source>
        <dbReference type="ARBA" id="ARBA00023136"/>
    </source>
</evidence>
<evidence type="ECO:0000256" key="2">
    <source>
        <dbReference type="ARBA" id="ARBA00022692"/>
    </source>
</evidence>
<evidence type="ECO:0000313" key="9">
    <source>
        <dbReference type="Proteomes" id="UP000076154"/>
    </source>
</evidence>
<evidence type="ECO:0000256" key="6">
    <source>
        <dbReference type="SAM" id="Phobius"/>
    </source>
</evidence>
<dbReference type="GO" id="GO:0012505">
    <property type="term" value="C:endomembrane system"/>
    <property type="evidence" value="ECO:0007669"/>
    <property type="project" value="UniProtKB-SubCell"/>
</dbReference>
<feature type="transmembrane region" description="Helical" evidence="6">
    <location>
        <begin position="62"/>
        <end position="89"/>
    </location>
</feature>
<reference evidence="8" key="1">
    <citation type="submission" date="2018-04" db="EMBL/GenBank/DDBJ databases">
        <title>Whole genome sequencing of Hypsizygus marmoreus.</title>
        <authorList>
            <person name="Choi I.-G."/>
            <person name="Min B."/>
            <person name="Kim J.-G."/>
            <person name="Kim S."/>
            <person name="Oh Y.-L."/>
            <person name="Kong W.-S."/>
            <person name="Park H."/>
            <person name="Jeong J."/>
            <person name="Song E.-S."/>
        </authorList>
    </citation>
    <scope>NUCLEOTIDE SEQUENCE [LARGE SCALE GENOMIC DNA]</scope>
    <source>
        <strain evidence="8">51987-8</strain>
    </source>
</reference>
<keyword evidence="9" id="KW-1185">Reference proteome</keyword>
<dbReference type="PANTHER" id="PTHR31679:SF2">
    <property type="entry name" value="PEROXISOMAL MEMBRANE PROTEIN PEX30-RELATED"/>
    <property type="match status" value="1"/>
</dbReference>
<feature type="transmembrane region" description="Helical" evidence="6">
    <location>
        <begin position="151"/>
        <end position="172"/>
    </location>
</feature>
<dbReference type="GO" id="GO:0005778">
    <property type="term" value="C:peroxisomal membrane"/>
    <property type="evidence" value="ECO:0007669"/>
    <property type="project" value="TreeGrafter"/>
</dbReference>
<keyword evidence="3 6" id="KW-1133">Transmembrane helix</keyword>
<dbReference type="InParanoid" id="A0A369JWN7"/>
<proteinExistence type="predicted"/>
<feature type="region of interest" description="Disordered" evidence="5">
    <location>
        <begin position="421"/>
        <end position="468"/>
    </location>
</feature>
<feature type="domain" description="TECPR1-like DysF" evidence="7">
    <location>
        <begin position="128"/>
        <end position="402"/>
    </location>
</feature>
<evidence type="ECO:0000256" key="5">
    <source>
        <dbReference type="SAM" id="MobiDB-lite"/>
    </source>
</evidence>
<dbReference type="Proteomes" id="UP000076154">
    <property type="component" value="Unassembled WGS sequence"/>
</dbReference>
<evidence type="ECO:0000256" key="1">
    <source>
        <dbReference type="ARBA" id="ARBA00004308"/>
    </source>
</evidence>
<dbReference type="OrthoDB" id="5586090at2759"/>
<name>A0A369JWN7_HYPMA</name>
<evidence type="ECO:0000313" key="8">
    <source>
        <dbReference type="EMBL" id="RDB24785.1"/>
    </source>
</evidence>
<keyword evidence="4 6" id="KW-0472">Membrane</keyword>
<dbReference type="STRING" id="39966.A0A369JWN7"/>
<dbReference type="PANTHER" id="PTHR31679">
    <property type="entry name" value="PEROXISOMAL MEMBRANE PROTEIN PEX30-RELATED"/>
    <property type="match status" value="1"/>
</dbReference>
<protein>
    <submittedName>
        <fullName evidence="8">Peroxisomal membrane protein PEX31</fullName>
    </submittedName>
</protein>
<evidence type="ECO:0000259" key="7">
    <source>
        <dbReference type="Pfam" id="PF06398"/>
    </source>
</evidence>
<dbReference type="InterPro" id="IPR052646">
    <property type="entry name" value="Peroxisomal_PEX28-32"/>
</dbReference>
<sequence length="468" mass="51228">MSMSPSTPPSPTPVALVDFVKCVPQPLTAVLVQLTPFIAAIRHGFEITSWRRSWYDSWLAVALWWAICLLAERTLLYLLPVVFLVATLVPPRPPRPTTTEQSLQKTITDLHTIQSLLPSLPALPAPKIVLRIAALTYVPYVLLTYLVPLRILLAVLGTYVLVARAPFIHLISTTLQRSAWVRWSLRRVLAFLTGVPLPPVILSHQPTPTTPSPVPSLRFLFTIYENQRWWMGLDWTAALLPGERPSWSSTAPQFQPLSPPNAFTLPPPTTVYLANGKGGRVKRTATWKWEEPEWRVVVRKDGGGLSRVERPIPEESTASPGGSGSRLLKAAGKMRESGIIGGSSTVSGGVEGESGVEDGQEDADEDFVATDADGWVYGDNKWEGPSNKGGMGKYTRHRRWTRIATVSETVEVVEDGPVGIERAEAPAPPDAVALPTPTQEVVTTATTSEEDSPLKQRLRRALSKPSSG</sequence>
<dbReference type="AlphaFoldDB" id="A0A369JWN7"/>
<gene>
    <name evidence="8" type="primary">PEX31</name>
    <name evidence="8" type="ORF">Hypma_008081</name>
</gene>
<feature type="region of interest" description="Disordered" evidence="5">
    <location>
        <begin position="305"/>
        <end position="362"/>
    </location>
</feature>
<accession>A0A369JWN7</accession>
<dbReference type="EMBL" id="LUEZ02000041">
    <property type="protein sequence ID" value="RDB24785.1"/>
    <property type="molecule type" value="Genomic_DNA"/>
</dbReference>
<comment type="subcellular location">
    <subcellularLocation>
        <location evidence="1">Endomembrane system</location>
    </subcellularLocation>
</comment>
<keyword evidence="2 6" id="KW-0812">Transmembrane</keyword>
<comment type="caution">
    <text evidence="8">The sequence shown here is derived from an EMBL/GenBank/DDBJ whole genome shotgun (WGS) entry which is preliminary data.</text>
</comment>
<evidence type="ECO:0000256" key="3">
    <source>
        <dbReference type="ARBA" id="ARBA00022989"/>
    </source>
</evidence>